<keyword evidence="6" id="KW-0472">Membrane</keyword>
<accession>A0A9W8E8U0</accession>
<comment type="subcellular location">
    <subcellularLocation>
        <location evidence="1">Mitochondrion inner membrane</location>
        <topology evidence="1">Peripheral membrane protein</topology>
        <orientation evidence="1">Matrix side</orientation>
    </subcellularLocation>
</comment>
<dbReference type="GO" id="GO:0097193">
    <property type="term" value="P:intrinsic apoptotic signaling pathway"/>
    <property type="evidence" value="ECO:0007669"/>
    <property type="project" value="InterPro"/>
</dbReference>
<dbReference type="EMBL" id="JANBPY010000172">
    <property type="protein sequence ID" value="KAJ1968505.1"/>
    <property type="molecule type" value="Genomic_DNA"/>
</dbReference>
<proteinExistence type="inferred from homology"/>
<evidence type="ECO:0000313" key="7">
    <source>
        <dbReference type="EMBL" id="KAJ1968505.1"/>
    </source>
</evidence>
<keyword evidence="8" id="KW-1185">Reference proteome</keyword>
<dbReference type="Proteomes" id="UP001150925">
    <property type="component" value="Unassembled WGS sequence"/>
</dbReference>
<protein>
    <submittedName>
        <fullName evidence="7">Uncharacterized protein</fullName>
    </submittedName>
</protein>
<comment type="similarity">
    <text evidence="2">Belongs to the COA8 family.</text>
</comment>
<sequence length="136" mass="16600">TQATTNYNMDTPLQPGQMLISSPDPVSQCQFIKLYRPPHETPAQREYRELREKLQYFHHKFWAYNNTEFSRMEAEYIAKVQTNPEAPVDDLAMLKFYGMYSDQARGRYLEYNRQWWQFNFRLLRLGFRAWLDSWRK</sequence>
<evidence type="ECO:0000256" key="4">
    <source>
        <dbReference type="ARBA" id="ARBA00022946"/>
    </source>
</evidence>
<dbReference type="InterPro" id="IPR018796">
    <property type="entry name" value="COA8"/>
</dbReference>
<evidence type="ECO:0000256" key="2">
    <source>
        <dbReference type="ARBA" id="ARBA00005453"/>
    </source>
</evidence>
<dbReference type="PANTHER" id="PTHR31107:SF2">
    <property type="entry name" value="CYTOCHROME C OXIDASE ASSEMBLY FACTOR 8"/>
    <property type="match status" value="1"/>
</dbReference>
<reference evidence="7" key="1">
    <citation type="submission" date="2022-07" db="EMBL/GenBank/DDBJ databases">
        <title>Phylogenomic reconstructions and comparative analyses of Kickxellomycotina fungi.</title>
        <authorList>
            <person name="Reynolds N.K."/>
            <person name="Stajich J.E."/>
            <person name="Barry K."/>
            <person name="Grigoriev I.V."/>
            <person name="Crous P."/>
            <person name="Smith M.E."/>
        </authorList>
    </citation>
    <scope>NUCLEOTIDE SEQUENCE</scope>
    <source>
        <strain evidence="7">RSA 1196</strain>
    </source>
</reference>
<evidence type="ECO:0000256" key="3">
    <source>
        <dbReference type="ARBA" id="ARBA00022792"/>
    </source>
</evidence>
<feature type="non-terminal residue" evidence="7">
    <location>
        <position position="1"/>
    </location>
</feature>
<evidence type="ECO:0000256" key="6">
    <source>
        <dbReference type="ARBA" id="ARBA00023136"/>
    </source>
</evidence>
<organism evidence="7 8">
    <name type="scientific">Dispira parvispora</name>
    <dbReference type="NCBI Taxonomy" id="1520584"/>
    <lineage>
        <taxon>Eukaryota</taxon>
        <taxon>Fungi</taxon>
        <taxon>Fungi incertae sedis</taxon>
        <taxon>Zoopagomycota</taxon>
        <taxon>Kickxellomycotina</taxon>
        <taxon>Dimargaritomycetes</taxon>
        <taxon>Dimargaritales</taxon>
        <taxon>Dimargaritaceae</taxon>
        <taxon>Dispira</taxon>
    </lineage>
</organism>
<keyword evidence="3" id="KW-0999">Mitochondrion inner membrane</keyword>
<dbReference type="GO" id="GO:0005743">
    <property type="term" value="C:mitochondrial inner membrane"/>
    <property type="evidence" value="ECO:0007669"/>
    <property type="project" value="UniProtKB-SubCell"/>
</dbReference>
<comment type="caution">
    <text evidence="7">The sequence shown here is derived from an EMBL/GenBank/DDBJ whole genome shotgun (WGS) entry which is preliminary data.</text>
</comment>
<keyword evidence="4" id="KW-0809">Transit peptide</keyword>
<gene>
    <name evidence="7" type="ORF">IWQ62_001204</name>
</gene>
<dbReference type="PANTHER" id="PTHR31107">
    <property type="entry name" value="APOPTOGENIC PROTEIN 1, MITOCHONDRIAL"/>
    <property type="match status" value="1"/>
</dbReference>
<evidence type="ECO:0000313" key="8">
    <source>
        <dbReference type="Proteomes" id="UP001150925"/>
    </source>
</evidence>
<name>A0A9W8E8U0_9FUNG</name>
<dbReference type="OrthoDB" id="6246201at2759"/>
<keyword evidence="5" id="KW-0496">Mitochondrion</keyword>
<evidence type="ECO:0000256" key="5">
    <source>
        <dbReference type="ARBA" id="ARBA00023128"/>
    </source>
</evidence>
<evidence type="ECO:0000256" key="1">
    <source>
        <dbReference type="ARBA" id="ARBA00004443"/>
    </source>
</evidence>
<dbReference type="AlphaFoldDB" id="A0A9W8E8U0"/>
<dbReference type="Pfam" id="PF10231">
    <property type="entry name" value="COA8"/>
    <property type="match status" value="1"/>
</dbReference>